<dbReference type="GO" id="GO:0005524">
    <property type="term" value="F:ATP binding"/>
    <property type="evidence" value="ECO:0007669"/>
    <property type="project" value="UniProtKB-KW"/>
</dbReference>
<keyword evidence="6" id="KW-1185">Reference proteome</keyword>
<feature type="domain" description="Protein kinase" evidence="4">
    <location>
        <begin position="191"/>
        <end position="478"/>
    </location>
</feature>
<protein>
    <submittedName>
        <fullName evidence="5">CHK2 kinase</fullName>
    </submittedName>
</protein>
<dbReference type="Gene3D" id="3.30.200.20">
    <property type="entry name" value="Phosphorylase Kinase, domain 1"/>
    <property type="match status" value="2"/>
</dbReference>
<dbReference type="InterPro" id="IPR008984">
    <property type="entry name" value="SMAD_FHA_dom_sf"/>
</dbReference>
<keyword evidence="1" id="KW-0547">Nucleotide-binding</keyword>
<dbReference type="SMART" id="SM00220">
    <property type="entry name" value="S_TKc"/>
    <property type="match status" value="1"/>
</dbReference>
<organism evidence="5 6">
    <name type="scientific">Pseudoatta argentina</name>
    <dbReference type="NCBI Taxonomy" id="621737"/>
    <lineage>
        <taxon>Eukaryota</taxon>
        <taxon>Metazoa</taxon>
        <taxon>Ecdysozoa</taxon>
        <taxon>Arthropoda</taxon>
        <taxon>Hexapoda</taxon>
        <taxon>Insecta</taxon>
        <taxon>Pterygota</taxon>
        <taxon>Neoptera</taxon>
        <taxon>Endopterygota</taxon>
        <taxon>Hymenoptera</taxon>
        <taxon>Apocrita</taxon>
        <taxon>Aculeata</taxon>
        <taxon>Formicoidea</taxon>
        <taxon>Formicidae</taxon>
        <taxon>Myrmicinae</taxon>
        <taxon>Pseudoatta</taxon>
    </lineage>
</organism>
<keyword evidence="5" id="KW-0808">Transferase</keyword>
<dbReference type="Gene3D" id="1.10.510.10">
    <property type="entry name" value="Transferase(Phosphotransferase) domain 1"/>
    <property type="match status" value="1"/>
</dbReference>
<accession>A0A836ELP7</accession>
<dbReference type="CDD" id="cd22666">
    <property type="entry name" value="FHA_CHK2"/>
    <property type="match status" value="1"/>
</dbReference>
<dbReference type="PROSITE" id="PS50011">
    <property type="entry name" value="PROTEIN_KINASE_DOM"/>
    <property type="match status" value="1"/>
</dbReference>
<dbReference type="Gene3D" id="2.60.200.20">
    <property type="match status" value="1"/>
</dbReference>
<feature type="non-terminal residue" evidence="5">
    <location>
        <position position="1"/>
    </location>
</feature>
<gene>
    <name evidence="5" type="primary">Chek2</name>
    <name evidence="5" type="ORF">G6Z78_0000347</name>
</gene>
<evidence type="ECO:0000313" key="6">
    <source>
        <dbReference type="Proteomes" id="UP000668214"/>
    </source>
</evidence>
<evidence type="ECO:0000313" key="5">
    <source>
        <dbReference type="EMBL" id="KAG5317753.1"/>
    </source>
</evidence>
<proteinExistence type="predicted"/>
<sequence length="518" mass="59046">MTSQEQIPCSLPDTQNADAILTQSQEVSSQQQTMAVWGRLCPRRPYLRSLEMMKDTVYTLGRSPSCDICLTLNELQSKQLSVISKTHFRIYRERVGNTNEIVVYLEDSSHNGTYVNQELVGHGRRVIIGNNSEIALAKSSFSCTYLFYIKAQCINYCLMIKKINLIAVYIFVTANVHEIAYELPLGLKQRYVIGRRLGTGACGEVRLLFRKDGSETFAIKVIQKNYFSAGTGNILNNPANVRNEVEILRKLKHVSLDIFKASLLYHCSCQWSFEFQPCIIPLKDIFDTTEVMYIILELMEGGELFDRIRSKGKLSESCAKLIFYQVVHAVYYLHRQGITHRDLKPENILLKDNSENPLVKVSDFGMSKFVDTQTMMRTFCGTPMYVAPEILATNGRSSYTNQVDVWSLGVILYVSLSGRVPFSNNNATLADQIKGGMYEFGSYFTLVSQDAINLIKRMMTVNPKKRITVPQILLHPWLRDINMQREVNRLMSGVILNEDNDENLPPSNIHPNKRPRLI</sequence>
<dbReference type="PANTHER" id="PTHR24347">
    <property type="entry name" value="SERINE/THREONINE-PROTEIN KINASE"/>
    <property type="match status" value="1"/>
</dbReference>
<dbReference type="FunFam" id="1.10.510.10:FF:000571">
    <property type="entry name" value="Maternal embryonic leucine zipper kinase"/>
    <property type="match status" value="1"/>
</dbReference>
<name>A0A836ELP7_9HYME</name>
<dbReference type="GO" id="GO:0004672">
    <property type="term" value="F:protein kinase activity"/>
    <property type="evidence" value="ECO:0007669"/>
    <property type="project" value="InterPro"/>
</dbReference>
<reference evidence="5" key="1">
    <citation type="submission" date="2020-02" db="EMBL/GenBank/DDBJ databases">
        <title>Relaxed selection underlies rapid genomic changes in the transitions from sociality to social parasitism in ants.</title>
        <authorList>
            <person name="Bi X."/>
        </authorList>
    </citation>
    <scope>NUCLEOTIDE SEQUENCE</scope>
    <source>
        <strain evidence="5">BGI-DK2014c</strain>
        <tissue evidence="5">Whole body</tissue>
    </source>
</reference>
<dbReference type="InterPro" id="IPR008271">
    <property type="entry name" value="Ser/Thr_kinase_AS"/>
</dbReference>
<evidence type="ECO:0000256" key="1">
    <source>
        <dbReference type="ARBA" id="ARBA00022741"/>
    </source>
</evidence>
<dbReference type="SUPFAM" id="SSF49879">
    <property type="entry name" value="SMAD/FHA domain"/>
    <property type="match status" value="1"/>
</dbReference>
<dbReference type="Proteomes" id="UP000668214">
    <property type="component" value="Unassembled WGS sequence"/>
</dbReference>
<dbReference type="PROSITE" id="PS50006">
    <property type="entry name" value="FHA_DOMAIN"/>
    <property type="match status" value="1"/>
</dbReference>
<dbReference type="PROSITE" id="PS00108">
    <property type="entry name" value="PROTEIN_KINASE_ST"/>
    <property type="match status" value="1"/>
</dbReference>
<dbReference type="Pfam" id="PF00498">
    <property type="entry name" value="FHA"/>
    <property type="match status" value="1"/>
</dbReference>
<feature type="non-terminal residue" evidence="5">
    <location>
        <position position="518"/>
    </location>
</feature>
<dbReference type="EMBL" id="JAANIA010002128">
    <property type="protein sequence ID" value="KAG5317753.1"/>
    <property type="molecule type" value="Genomic_DNA"/>
</dbReference>
<dbReference type="InterPro" id="IPR000253">
    <property type="entry name" value="FHA_dom"/>
</dbReference>
<keyword evidence="5" id="KW-0418">Kinase</keyword>
<comment type="caution">
    <text evidence="5">The sequence shown here is derived from an EMBL/GenBank/DDBJ whole genome shotgun (WGS) entry which is preliminary data.</text>
</comment>
<feature type="domain" description="FHA" evidence="3">
    <location>
        <begin position="58"/>
        <end position="120"/>
    </location>
</feature>
<dbReference type="Pfam" id="PF00069">
    <property type="entry name" value="Pkinase"/>
    <property type="match status" value="1"/>
</dbReference>
<keyword evidence="2" id="KW-0067">ATP-binding</keyword>
<dbReference type="InterPro" id="IPR011009">
    <property type="entry name" value="Kinase-like_dom_sf"/>
</dbReference>
<dbReference type="AlphaFoldDB" id="A0A836ELP7"/>
<evidence type="ECO:0000256" key="2">
    <source>
        <dbReference type="ARBA" id="ARBA00022840"/>
    </source>
</evidence>
<dbReference type="SUPFAM" id="SSF56112">
    <property type="entry name" value="Protein kinase-like (PK-like)"/>
    <property type="match status" value="1"/>
</dbReference>
<evidence type="ECO:0000259" key="4">
    <source>
        <dbReference type="PROSITE" id="PS50011"/>
    </source>
</evidence>
<dbReference type="SMART" id="SM00240">
    <property type="entry name" value="FHA"/>
    <property type="match status" value="1"/>
</dbReference>
<dbReference type="InterPro" id="IPR000719">
    <property type="entry name" value="Prot_kinase_dom"/>
</dbReference>
<evidence type="ECO:0000259" key="3">
    <source>
        <dbReference type="PROSITE" id="PS50006"/>
    </source>
</evidence>